<dbReference type="RefSeq" id="WP_017817859.1">
    <property type="nucleotide sequence ID" value="NZ_BJKR01000008.1"/>
</dbReference>
<protein>
    <recommendedName>
        <fullName evidence="3">Restriction alleviation protein, Lar family</fullName>
    </recommendedName>
</protein>
<name>A0ABN4KUZ3_VIBHA</name>
<accession>A0ABN4KUZ3</accession>
<keyword evidence="2" id="KW-1185">Reference proteome</keyword>
<evidence type="ECO:0000313" key="2">
    <source>
        <dbReference type="Proteomes" id="UP000067422"/>
    </source>
</evidence>
<reference evidence="1" key="1">
    <citation type="submission" date="2018-01" db="EMBL/GenBank/DDBJ databases">
        <title>FDA dAtabase for Regulatory Grade micrObial Sequences (FDA-ARGOS): Supporting development and validation of Infectious Disease Dx tests.</title>
        <authorList>
            <person name="Hoffmann M."/>
            <person name="Allard M."/>
            <person name="Evans P."/>
            <person name="Brown E."/>
            <person name="Tallon L."/>
            <person name="Sadzewicz L."/>
            <person name="Sengamalay N."/>
            <person name="Ott S."/>
            <person name="Godinez A."/>
            <person name="Nagaraj S."/>
            <person name="Vyas G."/>
            <person name="Aluvathingal J."/>
            <person name="Nadendla S."/>
            <person name="Geyer C."/>
            <person name="Sichtig H."/>
        </authorList>
    </citation>
    <scope>NUCLEOTIDE SEQUENCE</scope>
    <source>
        <strain evidence="1">FDAARGOS_107</strain>
    </source>
</reference>
<organism evidence="1 2">
    <name type="scientific">Vibrio harveyi</name>
    <name type="common">Beneckea harveyi</name>
    <dbReference type="NCBI Taxonomy" id="669"/>
    <lineage>
        <taxon>Bacteria</taxon>
        <taxon>Pseudomonadati</taxon>
        <taxon>Pseudomonadota</taxon>
        <taxon>Gammaproteobacteria</taxon>
        <taxon>Vibrionales</taxon>
        <taxon>Vibrionaceae</taxon>
        <taxon>Vibrio</taxon>
    </lineage>
</organism>
<gene>
    <name evidence="1" type="ORF">AL538_03785</name>
</gene>
<sequence length="60" mass="6733">MKFKKCPFCGSAHLSVEEKASAWNNEDLEEHVICNDCASAAPVYIWNIRKLEQESGSTSE</sequence>
<evidence type="ECO:0000313" key="1">
    <source>
        <dbReference type="EMBL" id="AMF96914.1"/>
    </source>
</evidence>
<evidence type="ECO:0008006" key="3">
    <source>
        <dbReference type="Google" id="ProtNLM"/>
    </source>
</evidence>
<proteinExistence type="predicted"/>
<dbReference type="EMBL" id="CP014038">
    <property type="protein sequence ID" value="AMF96914.1"/>
    <property type="molecule type" value="Genomic_DNA"/>
</dbReference>
<dbReference type="Proteomes" id="UP000067422">
    <property type="component" value="Chromosome 1"/>
</dbReference>